<dbReference type="PANTHER" id="PTHR35395">
    <property type="entry name" value="DUF6536 DOMAIN-CONTAINING PROTEIN"/>
    <property type="match status" value="1"/>
</dbReference>
<dbReference type="OrthoDB" id="5429634at2759"/>
<feature type="transmembrane region" description="Helical" evidence="2">
    <location>
        <begin position="606"/>
        <end position="625"/>
    </location>
</feature>
<feature type="transmembrane region" description="Helical" evidence="2">
    <location>
        <begin position="439"/>
        <end position="462"/>
    </location>
</feature>
<name>A0A2W1GKG5_9PLEO</name>
<evidence type="ECO:0000259" key="3">
    <source>
        <dbReference type="Pfam" id="PF20163"/>
    </source>
</evidence>
<evidence type="ECO:0000313" key="5">
    <source>
        <dbReference type="Proteomes" id="UP000249757"/>
    </source>
</evidence>
<comment type="caution">
    <text evidence="4">The sequence shown here is derived from an EMBL/GenBank/DDBJ whole genome shotgun (WGS) entry which is preliminary data.</text>
</comment>
<sequence>MNPCRADVPHRQLPLETSGNWDPENIELLQSNDRHVPTDRDVERENSYEGSRTNSLLRLPSPATTQTREPSHDDDDFLLPARSGHQHMRTNLDRNRLSGWRTGALVSLAGALLVLVVNLGITIWVRADPRNEIRGAVGTMYRGDCAKTRSINIWVHLLVNSLSTLLLAASNYCMQVLVAPNRAEVDEAHARRHWLHIGVPNLRNLWYIRRDRVLIYVILFMSSVPLHLFFNSVIFTRLQANDYAVLPTTENWMSGGNYNNSRFLNSSTENVHRITSDFEPYRVDLNEQIMSLNGTMMAKYKKVSISQCFDSYDDHYVSSVGNVYLIQAEATVWRNSSTWDLLRFESGDFKWEPHTNESWSNDSSDDTYQIQDFNISLPFSSSPEIYPSNGWRCPSHAASPCNTNNEYEVPRDISQWTPYQSNLKYCLVEQVTETCELQFSFAIAALIILANAVKAICMAFTVRMCGNHAALVTIGDAIATFLDHPDLTTQGRCLQTRRHVEMWWNWNEWAAKSRTDGYQRDLRKFKPTRFMWAMAPSERRWVATYWAYGFLVVFSIPCIVGSLRGKPSDLGALWRTGFGAIQGNNLLNIRTPLLRGVLLANIPQALFSYLYLAFNALYTTMLVAAEWSSYGVDRKTLRVTAPAGQQRSTYWLGLPYRYAIPMTITSGLLHWLASQSFFKVQIAITDTHTRDIVGEISTCGYSPIAIILTTVLASVIALGGAISRRLWYPAGIPLVGSNSAAISAACHAPPEDVDASLLPVQWGAVTHGREDGNGNEKIGHCCFSSLPVETPIAGRMYM</sequence>
<keyword evidence="2" id="KW-1133">Transmembrane helix</keyword>
<reference evidence="5" key="1">
    <citation type="journal article" date="2022" name="Microb. Genom.">
        <title>A global pangenome for the wheat fungal pathogen Pyrenophora tritici-repentis and prediction of effector protein structural homology.</title>
        <authorList>
            <person name="Moolhuijzen P.M."/>
            <person name="See P.T."/>
            <person name="Shi G."/>
            <person name="Powell H.R."/>
            <person name="Cockram J."/>
            <person name="Jorgensen L.N."/>
            <person name="Benslimane H."/>
            <person name="Strelkov S.E."/>
            <person name="Turner J."/>
            <person name="Liu Z."/>
            <person name="Moffat C.S."/>
        </authorList>
    </citation>
    <scope>NUCLEOTIDE SEQUENCE [LARGE SCALE GENOMIC DNA]</scope>
</reference>
<feature type="region of interest" description="Disordered" evidence="1">
    <location>
        <begin position="1"/>
        <end position="75"/>
    </location>
</feature>
<evidence type="ECO:0000256" key="2">
    <source>
        <dbReference type="SAM" id="Phobius"/>
    </source>
</evidence>
<feature type="compositionally biased region" description="Basic and acidic residues" evidence="1">
    <location>
        <begin position="32"/>
        <end position="47"/>
    </location>
</feature>
<feature type="transmembrane region" description="Helical" evidence="2">
    <location>
        <begin position="541"/>
        <end position="563"/>
    </location>
</feature>
<feature type="transmembrane region" description="Helical" evidence="2">
    <location>
        <begin position="656"/>
        <end position="673"/>
    </location>
</feature>
<feature type="transmembrane region" description="Helical" evidence="2">
    <location>
        <begin position="153"/>
        <end position="174"/>
    </location>
</feature>
<dbReference type="InterPro" id="IPR046623">
    <property type="entry name" value="DUF6536"/>
</dbReference>
<protein>
    <recommendedName>
        <fullName evidence="3">DUF6536 domain-containing protein</fullName>
    </recommendedName>
</protein>
<evidence type="ECO:0000313" key="4">
    <source>
        <dbReference type="EMBL" id="KAI1509843.1"/>
    </source>
</evidence>
<dbReference type="PANTHER" id="PTHR35395:SF1">
    <property type="entry name" value="DUF6536 DOMAIN-CONTAINING PROTEIN"/>
    <property type="match status" value="1"/>
</dbReference>
<evidence type="ECO:0000256" key="1">
    <source>
        <dbReference type="SAM" id="MobiDB-lite"/>
    </source>
</evidence>
<feature type="domain" description="DUF6536" evidence="3">
    <location>
        <begin position="100"/>
        <end position="253"/>
    </location>
</feature>
<keyword evidence="2" id="KW-0812">Transmembrane</keyword>
<keyword evidence="2" id="KW-0472">Membrane</keyword>
<dbReference type="Pfam" id="PF20163">
    <property type="entry name" value="DUF6536"/>
    <property type="match status" value="1"/>
</dbReference>
<dbReference type="Proteomes" id="UP000249757">
    <property type="component" value="Unassembled WGS sequence"/>
</dbReference>
<dbReference type="EMBL" id="NRDI02000019">
    <property type="protein sequence ID" value="KAI1509843.1"/>
    <property type="molecule type" value="Genomic_DNA"/>
</dbReference>
<keyword evidence="5" id="KW-1185">Reference proteome</keyword>
<accession>A0A2W1GKG5</accession>
<feature type="transmembrane region" description="Helical" evidence="2">
    <location>
        <begin position="213"/>
        <end position="230"/>
    </location>
</feature>
<dbReference type="AlphaFoldDB" id="A0A2W1GKG5"/>
<feature type="transmembrane region" description="Helical" evidence="2">
    <location>
        <begin position="104"/>
        <end position="125"/>
    </location>
</feature>
<organism evidence="4 5">
    <name type="scientific">Pyrenophora tritici-repentis</name>
    <dbReference type="NCBI Taxonomy" id="45151"/>
    <lineage>
        <taxon>Eukaryota</taxon>
        <taxon>Fungi</taxon>
        <taxon>Dikarya</taxon>
        <taxon>Ascomycota</taxon>
        <taxon>Pezizomycotina</taxon>
        <taxon>Dothideomycetes</taxon>
        <taxon>Pleosporomycetidae</taxon>
        <taxon>Pleosporales</taxon>
        <taxon>Pleosporineae</taxon>
        <taxon>Pleosporaceae</taxon>
        <taxon>Pyrenophora</taxon>
    </lineage>
</organism>
<gene>
    <name evidence="4" type="ORF">Ptr86124_011429</name>
</gene>
<proteinExistence type="predicted"/>
<feature type="compositionally biased region" description="Polar residues" evidence="1">
    <location>
        <begin position="48"/>
        <end position="68"/>
    </location>
</feature>
<feature type="transmembrane region" description="Helical" evidence="2">
    <location>
        <begin position="701"/>
        <end position="722"/>
    </location>
</feature>